<accession>A0A7J6PR90</accession>
<reference evidence="1 2" key="1">
    <citation type="submission" date="2020-04" db="EMBL/GenBank/DDBJ databases">
        <title>Perkinsus olseni comparative genomics.</title>
        <authorList>
            <person name="Bogema D.R."/>
        </authorList>
    </citation>
    <scope>NUCLEOTIDE SEQUENCE [LARGE SCALE GENOMIC DNA]</scope>
    <source>
        <strain evidence="1">ATCC PRA-205</strain>
    </source>
</reference>
<protein>
    <submittedName>
        <fullName evidence="1">WD repeat-containing protein 44</fullName>
    </submittedName>
</protein>
<proteinExistence type="predicted"/>
<dbReference type="EMBL" id="JABANM010035391">
    <property type="protein sequence ID" value="KAF4698091.1"/>
    <property type="molecule type" value="Genomic_DNA"/>
</dbReference>
<gene>
    <name evidence="1" type="primary">WDR44_4</name>
    <name evidence="1" type="ORF">FOZ62_028141</name>
</gene>
<dbReference type="Gene3D" id="2.130.10.10">
    <property type="entry name" value="YVTN repeat-like/Quinoprotein amine dehydrogenase"/>
    <property type="match status" value="1"/>
</dbReference>
<sequence length="189" mass="20517">LEGDNRGYIEEKTIRLHDDDEGMQMSMHKIPIGGGGGATGLLTSSSSTSIALQKYYAHDTPESLKAARKTVLDAVKAMDKNYELATMDRASSLHSPDYINNVDADGGDSSNGSYYPKRTHTVRIEGMATAVALSPDGLRLAVGSAAGTVTMFLLKTLRLDGVIDCRNRYGKLKCGRKITGMQWQKDSQR</sequence>
<dbReference type="InterPro" id="IPR015943">
    <property type="entry name" value="WD40/YVTN_repeat-like_dom_sf"/>
</dbReference>
<feature type="non-terminal residue" evidence="1">
    <location>
        <position position="1"/>
    </location>
</feature>
<evidence type="ECO:0000313" key="2">
    <source>
        <dbReference type="Proteomes" id="UP000574390"/>
    </source>
</evidence>
<organism evidence="1 2">
    <name type="scientific">Perkinsus olseni</name>
    <name type="common">Perkinsus atlanticus</name>
    <dbReference type="NCBI Taxonomy" id="32597"/>
    <lineage>
        <taxon>Eukaryota</taxon>
        <taxon>Sar</taxon>
        <taxon>Alveolata</taxon>
        <taxon>Perkinsozoa</taxon>
        <taxon>Perkinsea</taxon>
        <taxon>Perkinsida</taxon>
        <taxon>Perkinsidae</taxon>
        <taxon>Perkinsus</taxon>
    </lineage>
</organism>
<name>A0A7J6PR90_PEROL</name>
<dbReference type="InterPro" id="IPR036322">
    <property type="entry name" value="WD40_repeat_dom_sf"/>
</dbReference>
<dbReference type="AlphaFoldDB" id="A0A7J6PR90"/>
<dbReference type="SUPFAM" id="SSF50978">
    <property type="entry name" value="WD40 repeat-like"/>
    <property type="match status" value="1"/>
</dbReference>
<dbReference type="Proteomes" id="UP000574390">
    <property type="component" value="Unassembled WGS sequence"/>
</dbReference>
<evidence type="ECO:0000313" key="1">
    <source>
        <dbReference type="EMBL" id="KAF4698091.1"/>
    </source>
</evidence>
<comment type="caution">
    <text evidence="1">The sequence shown here is derived from an EMBL/GenBank/DDBJ whole genome shotgun (WGS) entry which is preliminary data.</text>
</comment>